<keyword evidence="1" id="KW-0732">Signal</keyword>
<dbReference type="GeneID" id="97903778"/>
<accession>A0A108U4Z3</accession>
<dbReference type="NCBIfam" id="TIGR01409">
    <property type="entry name" value="TAT_signal_seq"/>
    <property type="match status" value="1"/>
</dbReference>
<evidence type="ECO:0008006" key="4">
    <source>
        <dbReference type="Google" id="ProtNLM"/>
    </source>
</evidence>
<name>A0A108U4Z3_9GAMM</name>
<dbReference type="PANTHER" id="PTHR43737">
    <property type="entry name" value="BLL7424 PROTEIN"/>
    <property type="match status" value="1"/>
</dbReference>
<dbReference type="PROSITE" id="PS51318">
    <property type="entry name" value="TAT"/>
    <property type="match status" value="1"/>
</dbReference>
<dbReference type="RefSeq" id="WP_051547761.1">
    <property type="nucleotide sequence ID" value="NZ_JAJA02000001.1"/>
</dbReference>
<dbReference type="Pfam" id="PF07394">
    <property type="entry name" value="DUF1501"/>
    <property type="match status" value="1"/>
</dbReference>
<dbReference type="PANTHER" id="PTHR43737:SF1">
    <property type="entry name" value="DUF1501 DOMAIN-CONTAINING PROTEIN"/>
    <property type="match status" value="1"/>
</dbReference>
<sequence>MTLTRREFLKGTCATAAAGAVGGPALLFADSAIAAPNGHDTVVHLFLRGGLDGLNLVVPIDGADRGFYEQARPNLAIAATGAYGALPLTLASGAGTGFGLHPSASGLRDLWNAGHLGIVHACGLLTSVTRSHFDAQLYIDLGTPGQQGIGSGWLARAMNTQPNLNGAEKLPALGVGARQPVGLLASVQALTMASPSDFALNAGAWSWQTVRAGAPTGFAGVNETLAALWNGSTALELGGQRADRALKVIAQQTYSAPPTGWPTGAFAQQMWTIAQSIQFNLGLHYATLDLGGWDTHDGQGTAGSGYHYYQNKIAELSQALSAFYAALDASGHAGRVTVVVQSEFGRRVRANANGGTDHGYGNPVLVLGGAVNGRRFYGSWSGLDPEILSPHFGDVPVTTDHRRVLSEILVKRMGNANLSTVFPGYSGYAPLGIVRDFGAVAKPMPGISTELRARSAMAAQPRVEDPDLLERLMRYMRELVD</sequence>
<dbReference type="InterPro" id="IPR019546">
    <property type="entry name" value="TAT_signal_bac_arc"/>
</dbReference>
<dbReference type="EMBL" id="JAJA02000001">
    <property type="protein sequence ID" value="KWS02639.1"/>
    <property type="molecule type" value="Genomic_DNA"/>
</dbReference>
<dbReference type="AlphaFoldDB" id="A0A108U4Z3"/>
<dbReference type="OrthoDB" id="9779968at2"/>
<keyword evidence="3" id="KW-1185">Reference proteome</keyword>
<organism evidence="2 3">
    <name type="scientific">Lysobacter capsici AZ78</name>
    <dbReference type="NCBI Taxonomy" id="1444315"/>
    <lineage>
        <taxon>Bacteria</taxon>
        <taxon>Pseudomonadati</taxon>
        <taxon>Pseudomonadota</taxon>
        <taxon>Gammaproteobacteria</taxon>
        <taxon>Lysobacterales</taxon>
        <taxon>Lysobacteraceae</taxon>
        <taxon>Lysobacter</taxon>
    </lineage>
</organism>
<dbReference type="Proteomes" id="UP000023435">
    <property type="component" value="Unassembled WGS sequence"/>
</dbReference>
<protein>
    <recommendedName>
        <fullName evidence="4">Tat (Twin-arginine translocation) pathway signal sequence domain protein</fullName>
    </recommendedName>
</protein>
<comment type="caution">
    <text evidence="2">The sequence shown here is derived from an EMBL/GenBank/DDBJ whole genome shotgun (WGS) entry which is preliminary data.</text>
</comment>
<proteinExistence type="predicted"/>
<dbReference type="InterPro" id="IPR006311">
    <property type="entry name" value="TAT_signal"/>
</dbReference>
<reference evidence="2 3" key="1">
    <citation type="journal article" date="2014" name="Genome Announc.">
        <title>Draft Genome Sequence of Lysobacter capsici AZ78, a Bacterium Antagonistic to Plant-Pathogenic Oomycetes.</title>
        <authorList>
            <person name="Puopolo G."/>
            <person name="Sonego P."/>
            <person name="Engelen K."/>
            <person name="Pertot I."/>
        </authorList>
    </citation>
    <scope>NUCLEOTIDE SEQUENCE [LARGE SCALE GENOMIC DNA]</scope>
    <source>
        <strain evidence="2 3">AZ78</strain>
    </source>
</reference>
<dbReference type="InterPro" id="IPR010869">
    <property type="entry name" value="DUF1501"/>
</dbReference>
<evidence type="ECO:0000313" key="2">
    <source>
        <dbReference type="EMBL" id="KWS02639.1"/>
    </source>
</evidence>
<gene>
    <name evidence="2" type="ORF">AZ78_0183</name>
</gene>
<evidence type="ECO:0000256" key="1">
    <source>
        <dbReference type="ARBA" id="ARBA00022729"/>
    </source>
</evidence>
<evidence type="ECO:0000313" key="3">
    <source>
        <dbReference type="Proteomes" id="UP000023435"/>
    </source>
</evidence>